<evidence type="ECO:0000313" key="2">
    <source>
        <dbReference type="Proteomes" id="UP000243006"/>
    </source>
</evidence>
<dbReference type="Proteomes" id="UP000243006">
    <property type="component" value="Unassembled WGS sequence"/>
</dbReference>
<protein>
    <submittedName>
        <fullName evidence="1">Uncharacterized protein</fullName>
    </submittedName>
</protein>
<name>A0A1Y3EGF0_9BILA</name>
<evidence type="ECO:0000313" key="1">
    <source>
        <dbReference type="EMBL" id="OUC42208.1"/>
    </source>
</evidence>
<comment type="caution">
    <text evidence="1">The sequence shown here is derived from an EMBL/GenBank/DDBJ whole genome shotgun (WGS) entry which is preliminary data.</text>
</comment>
<proteinExistence type="predicted"/>
<dbReference type="AlphaFoldDB" id="A0A1Y3EGF0"/>
<gene>
    <name evidence="1" type="ORF">D917_10350</name>
</gene>
<organism evidence="1 2">
    <name type="scientific">Trichinella nativa</name>
    <dbReference type="NCBI Taxonomy" id="6335"/>
    <lineage>
        <taxon>Eukaryota</taxon>
        <taxon>Metazoa</taxon>
        <taxon>Ecdysozoa</taxon>
        <taxon>Nematoda</taxon>
        <taxon>Enoplea</taxon>
        <taxon>Dorylaimia</taxon>
        <taxon>Trichinellida</taxon>
        <taxon>Trichinellidae</taxon>
        <taxon>Trichinella</taxon>
    </lineage>
</organism>
<dbReference type="EMBL" id="LVZM01017846">
    <property type="protein sequence ID" value="OUC42208.1"/>
    <property type="molecule type" value="Genomic_DNA"/>
</dbReference>
<sequence length="59" mass="6909">MHVGRLQGFDGKITSQGKLLHQGLVVYNSTLPLFKRRYSSFYFISRDRNLINVPFLECF</sequence>
<accession>A0A1Y3EGF0</accession>
<reference evidence="1 2" key="1">
    <citation type="submission" date="2015-04" db="EMBL/GenBank/DDBJ databases">
        <title>Draft genome of the roundworm Trichinella nativa.</title>
        <authorList>
            <person name="Mitreva M."/>
        </authorList>
    </citation>
    <scope>NUCLEOTIDE SEQUENCE [LARGE SCALE GENOMIC DNA]</scope>
    <source>
        <strain evidence="1 2">ISS45</strain>
    </source>
</reference>